<dbReference type="Proteomes" id="UP001281447">
    <property type="component" value="Unassembled WGS sequence"/>
</dbReference>
<organism evidence="1 2">
    <name type="scientific">Tigheibacillus halophilus</name>
    <dbReference type="NCBI Taxonomy" id="361280"/>
    <lineage>
        <taxon>Bacteria</taxon>
        <taxon>Bacillati</taxon>
        <taxon>Bacillota</taxon>
        <taxon>Bacilli</taxon>
        <taxon>Bacillales</taxon>
        <taxon>Bacillaceae</taxon>
        <taxon>Tigheibacillus</taxon>
    </lineage>
</organism>
<name>A0ABU5C4P7_9BACI</name>
<accession>A0ABU5C4P7</accession>
<keyword evidence="2" id="KW-1185">Reference proteome</keyword>
<comment type="caution">
    <text evidence="1">The sequence shown here is derived from an EMBL/GenBank/DDBJ whole genome shotgun (WGS) entry which is preliminary data.</text>
</comment>
<gene>
    <name evidence="1" type="ORF">RWE15_04155</name>
</gene>
<evidence type="ECO:0000313" key="2">
    <source>
        <dbReference type="Proteomes" id="UP001281447"/>
    </source>
</evidence>
<dbReference type="Gene3D" id="3.40.50.980">
    <property type="match status" value="1"/>
</dbReference>
<evidence type="ECO:0008006" key="3">
    <source>
        <dbReference type="Google" id="ProtNLM"/>
    </source>
</evidence>
<protein>
    <recommendedName>
        <fullName evidence="3">AMP-binding enzyme</fullName>
    </recommendedName>
</protein>
<dbReference type="SUPFAM" id="SSF56801">
    <property type="entry name" value="Acetyl-CoA synthetase-like"/>
    <property type="match status" value="1"/>
</dbReference>
<proteinExistence type="predicted"/>
<evidence type="ECO:0000313" key="1">
    <source>
        <dbReference type="EMBL" id="MDY0393793.1"/>
    </source>
</evidence>
<sequence length="51" mass="5975">MDLARMFDYAVERSPNETAFIDGERHYSYKEIKSSVNFVAASLYRLGIKKR</sequence>
<dbReference type="EMBL" id="JAWDIP010000003">
    <property type="protein sequence ID" value="MDY0393793.1"/>
    <property type="molecule type" value="Genomic_DNA"/>
</dbReference>
<reference evidence="1 2" key="1">
    <citation type="submission" date="2023-10" db="EMBL/GenBank/DDBJ databases">
        <title>Virgibacillus halophilus 5B73C genome.</title>
        <authorList>
            <person name="Miliotis G."/>
            <person name="Sengupta P."/>
            <person name="Hameed A."/>
            <person name="Chuvochina M."/>
            <person name="Mcdonagh F."/>
            <person name="Simpson A.C."/>
            <person name="Singh N.K."/>
            <person name="Rekha P.D."/>
            <person name="Raman K."/>
            <person name="Hugenholtz P."/>
            <person name="Venkateswaran K."/>
        </authorList>
    </citation>
    <scope>NUCLEOTIDE SEQUENCE [LARGE SCALE GENOMIC DNA]</scope>
    <source>
        <strain evidence="1 2">5B73C</strain>
    </source>
</reference>